<dbReference type="Gene3D" id="1.10.260.40">
    <property type="entry name" value="lambda repressor-like DNA-binding domains"/>
    <property type="match status" value="1"/>
</dbReference>
<evidence type="ECO:0000256" key="2">
    <source>
        <dbReference type="SAM" id="Phobius"/>
    </source>
</evidence>
<feature type="transmembrane region" description="Helical" evidence="2">
    <location>
        <begin position="151"/>
        <end position="172"/>
    </location>
</feature>
<proteinExistence type="predicted"/>
<evidence type="ECO:0000313" key="5">
    <source>
        <dbReference type="Proteomes" id="UP000664256"/>
    </source>
</evidence>
<dbReference type="PANTHER" id="PTHR46558:SF4">
    <property type="entry name" value="DNA-BIDING PHAGE PROTEIN"/>
    <property type="match status" value="1"/>
</dbReference>
<dbReference type="EMBL" id="JAFLVT010000004">
    <property type="protein sequence ID" value="MBO0448328.1"/>
    <property type="molecule type" value="Genomic_DNA"/>
</dbReference>
<feature type="transmembrane region" description="Helical" evidence="2">
    <location>
        <begin position="111"/>
        <end position="130"/>
    </location>
</feature>
<keyword evidence="2" id="KW-0472">Membrane</keyword>
<protein>
    <submittedName>
        <fullName evidence="4">Helix-turn-helix transcriptional regulator</fullName>
    </submittedName>
</protein>
<keyword evidence="1" id="KW-0238">DNA-binding</keyword>
<feature type="domain" description="HTH cro/C1-type" evidence="3">
    <location>
        <begin position="7"/>
        <end position="61"/>
    </location>
</feature>
<evidence type="ECO:0000256" key="1">
    <source>
        <dbReference type="ARBA" id="ARBA00023125"/>
    </source>
</evidence>
<reference evidence="4 5" key="1">
    <citation type="submission" date="2021-03" db="EMBL/GenBank/DDBJ databases">
        <title>Enterococcal diversity collection.</title>
        <authorList>
            <person name="Gilmore M.S."/>
            <person name="Schwartzman J."/>
            <person name="Van Tyne D."/>
            <person name="Martin M."/>
            <person name="Earl A.M."/>
            <person name="Manson A.L."/>
            <person name="Straub T."/>
            <person name="Salamzade R."/>
            <person name="Saavedra J."/>
            <person name="Lebreton F."/>
            <person name="Prichula J."/>
            <person name="Schaufler K."/>
            <person name="Gaca A."/>
            <person name="Sgardioli B."/>
            <person name="Wagenaar J."/>
            <person name="Strong T."/>
        </authorList>
    </citation>
    <scope>NUCLEOTIDE SEQUENCE [LARGE SCALE GENOMIC DNA]</scope>
    <source>
        <strain evidence="4 5">MJM12</strain>
    </source>
</reference>
<dbReference type="SUPFAM" id="SSF47413">
    <property type="entry name" value="lambda repressor-like DNA-binding domains"/>
    <property type="match status" value="1"/>
</dbReference>
<comment type="caution">
    <text evidence="4">The sequence shown here is derived from an EMBL/GenBank/DDBJ whole genome shotgun (WGS) entry which is preliminary data.</text>
</comment>
<dbReference type="SMART" id="SM00530">
    <property type="entry name" value="HTH_XRE"/>
    <property type="match status" value="1"/>
</dbReference>
<dbReference type="CDD" id="cd00093">
    <property type="entry name" value="HTH_XRE"/>
    <property type="match status" value="1"/>
</dbReference>
<dbReference type="RefSeq" id="WP_206902537.1">
    <property type="nucleotide sequence ID" value="NZ_JAFLVT010000004.1"/>
</dbReference>
<dbReference type="PANTHER" id="PTHR46558">
    <property type="entry name" value="TRACRIPTIONAL REGULATORY PROTEIN-RELATED-RELATED"/>
    <property type="match status" value="1"/>
</dbReference>
<dbReference type="Pfam" id="PF01381">
    <property type="entry name" value="HTH_3"/>
    <property type="match status" value="1"/>
</dbReference>
<name>A0ABS3H5C3_9ENTE</name>
<keyword evidence="2" id="KW-0812">Transmembrane</keyword>
<dbReference type="InterPro" id="IPR001387">
    <property type="entry name" value="Cro/C1-type_HTH"/>
</dbReference>
<sequence length="173" mass="19646">MEIGILLKEKRIAHKLTQEQLAEQIFVSTKTISNWENNKTTPDIDSLILLAKLFHLSLDNLLLEGSNVVENIKKIEATKIVEKYFLISWVTNIIFGLTFVTQNFFGKLSLFAMVCLSLGMLLNMLVLFYFTKQLATTNTTAWQFFKNSHPIISAGMLLSLILLSALIIAFLLF</sequence>
<keyword evidence="2" id="KW-1133">Transmembrane helix</keyword>
<dbReference type="PROSITE" id="PS50943">
    <property type="entry name" value="HTH_CROC1"/>
    <property type="match status" value="1"/>
</dbReference>
<gene>
    <name evidence="4" type="ORF">JZO76_02150</name>
</gene>
<dbReference type="InterPro" id="IPR010982">
    <property type="entry name" value="Lambda_DNA-bd_dom_sf"/>
</dbReference>
<evidence type="ECO:0000313" key="4">
    <source>
        <dbReference type="EMBL" id="MBO0448328.1"/>
    </source>
</evidence>
<keyword evidence="5" id="KW-1185">Reference proteome</keyword>
<evidence type="ECO:0000259" key="3">
    <source>
        <dbReference type="PROSITE" id="PS50943"/>
    </source>
</evidence>
<accession>A0ABS3H5C3</accession>
<organism evidence="4 5">
    <name type="scientific">Candidatus Enterococcus myersii</name>
    <dbReference type="NCBI Taxonomy" id="2815322"/>
    <lineage>
        <taxon>Bacteria</taxon>
        <taxon>Bacillati</taxon>
        <taxon>Bacillota</taxon>
        <taxon>Bacilli</taxon>
        <taxon>Lactobacillales</taxon>
        <taxon>Enterococcaceae</taxon>
        <taxon>Enterococcus</taxon>
    </lineage>
</organism>
<feature type="transmembrane region" description="Helical" evidence="2">
    <location>
        <begin position="84"/>
        <end position="105"/>
    </location>
</feature>
<dbReference type="Proteomes" id="UP000664256">
    <property type="component" value="Unassembled WGS sequence"/>
</dbReference>